<feature type="compositionally biased region" description="Low complexity" evidence="3">
    <location>
        <begin position="17"/>
        <end position="36"/>
    </location>
</feature>
<feature type="region of interest" description="Disordered" evidence="3">
    <location>
        <begin position="548"/>
        <end position="627"/>
    </location>
</feature>
<feature type="compositionally biased region" description="Low complexity" evidence="3">
    <location>
        <begin position="548"/>
        <end position="564"/>
    </location>
</feature>
<dbReference type="PANTHER" id="PTHR45093">
    <property type="entry name" value="TRANSCRIPTION ACTIVATOR MSS11"/>
    <property type="match status" value="1"/>
</dbReference>
<name>A0A1D3D9B9_9EIME</name>
<comment type="caution">
    <text evidence="4">The sequence shown here is derived from an EMBL/GenBank/DDBJ whole genome shotgun (WGS) entry which is preliminary data.</text>
</comment>
<proteinExistence type="predicted"/>
<feature type="compositionally biased region" description="Basic and acidic residues" evidence="3">
    <location>
        <begin position="566"/>
        <end position="575"/>
    </location>
</feature>
<sequence length="971" mass="101185">MEGPALAVVAAQTTVVAGTTESPQQQQPNPGVQQHQAQRKGLEQGEQQPDQEEELGQDQREEEQQEQQQPGECRSSKPVFSLKKPTLLPKSLHYRPQTQEWRVKYRCGGALHYRTFSAQSYRAPSCAGIASRSSVLQLYGSEGAHALALWFRQRVALESFVPTDTQISEYAAILRGEASRSEACSPCHEAKLAQGDSATSRQEPTAAPTMEAVETPSYQHAPAARSGVDAKEDAAAETAAAATPRFKAAVGPRADLWGHAPLELESPFWRAAFNGKADSKNCPRVGVKQEQLQAAAAVARAASGEDASASCCAPAAAGVAAAAKAGATDVPHLLTAHSSAAAPPPKAAAADTVLRLTAAGAAAELPAAAPVLGPPADTATAGPMAEASTAACAQTGIAAAPASPTSSCEPSTGAAEALADAGAVAPASATLRPRTLPLLLPLLSRRSLLGVGAAPSLQQLQHGTGDAGSPAGASSSEGLQTPRVESGAAADAAHRQDQEWRARYYVGPKRCMRTFSAKLYGFERARERAHSFIRYIQLHGRLPAAWGARGESGEGAAASSHPSADGSKKPSRHELQQVQPLQQHLGDQAAAEQQRAGKRRRMDAAASPCAASSENRSKEQQGAVKGQRQLLLHPGEQQLLMQQQEHRQLLQLLAQHKSAAATQDYTRDWAECEAGLGCPSCSVGLLRLPGPLPLNGKGAPRGPLRGALLMALGGAPASLESDIATILNLPATRAGAADAEAAADGSSPRRRLARRRPLDPIRAVCAGLLTSASTQCSALMPFQKSVVAAAAEAQQARVTQQQQQQQAHDPAAATHGGVASGAAAPSIVLPPELLLYMQQAIGLVAAAAAVSRSSLSAAIPDLQQQHQEEPPQGLAETLLWERIIESCKGTLAAYETLGSLHAIPLPPHSTSAVAGSTPGASPTAKIPHALSETSPVAKLAHSVFYSPRFSVKDTQRIDSKSNRRQINSSNS</sequence>
<evidence type="ECO:0000256" key="3">
    <source>
        <dbReference type="SAM" id="MobiDB-lite"/>
    </source>
</evidence>
<dbReference type="GO" id="GO:0005634">
    <property type="term" value="C:nucleus"/>
    <property type="evidence" value="ECO:0007669"/>
    <property type="project" value="UniProtKB-SubCell"/>
</dbReference>
<keyword evidence="5" id="KW-1185">Reference proteome</keyword>
<dbReference type="VEuPathDB" id="ToxoDB:LOC34618343"/>
<feature type="compositionally biased region" description="Acidic residues" evidence="3">
    <location>
        <begin position="49"/>
        <end position="65"/>
    </location>
</feature>
<dbReference type="InParanoid" id="A0A1D3D9B9"/>
<evidence type="ECO:0000256" key="2">
    <source>
        <dbReference type="ARBA" id="ARBA00023242"/>
    </source>
</evidence>
<evidence type="ECO:0000256" key="1">
    <source>
        <dbReference type="ARBA" id="ARBA00004123"/>
    </source>
</evidence>
<evidence type="ECO:0000313" key="4">
    <source>
        <dbReference type="EMBL" id="OEH80044.1"/>
    </source>
</evidence>
<dbReference type="AlphaFoldDB" id="A0A1D3D9B9"/>
<evidence type="ECO:0000313" key="5">
    <source>
        <dbReference type="Proteomes" id="UP000095192"/>
    </source>
</evidence>
<dbReference type="VEuPathDB" id="ToxoDB:cyc_01318"/>
<reference evidence="4 5" key="1">
    <citation type="journal article" date="2016" name="BMC Genomics">
        <title>Comparative genomics reveals Cyclospora cayetanensis possesses coccidia-like metabolism and invasion components but unique surface antigens.</title>
        <authorList>
            <person name="Liu S."/>
            <person name="Wang L."/>
            <person name="Zheng H."/>
            <person name="Xu Z."/>
            <person name="Roellig D.M."/>
            <person name="Li N."/>
            <person name="Frace M.A."/>
            <person name="Tang K."/>
            <person name="Arrowood M.J."/>
            <person name="Moss D.M."/>
            <person name="Zhang L."/>
            <person name="Feng Y."/>
            <person name="Xiao L."/>
        </authorList>
    </citation>
    <scope>NUCLEOTIDE SEQUENCE [LARGE SCALE GENOMIC DNA]</scope>
    <source>
        <strain evidence="4 5">CHN_HEN01</strain>
    </source>
</reference>
<accession>A0A1D3D9B9</accession>
<feature type="region of interest" description="Disordered" evidence="3">
    <location>
        <begin position="17"/>
        <end position="80"/>
    </location>
</feature>
<feature type="region of interest" description="Disordered" evidence="3">
    <location>
        <begin position="799"/>
        <end position="818"/>
    </location>
</feature>
<comment type="subcellular location">
    <subcellularLocation>
        <location evidence="1">Nucleus</location>
    </subcellularLocation>
</comment>
<dbReference type="PANTHER" id="PTHR45093:SF2">
    <property type="entry name" value="LISH DOMAIN-CONTAINING PROTEIN"/>
    <property type="match status" value="1"/>
</dbReference>
<feature type="region of interest" description="Disordered" evidence="3">
    <location>
        <begin position="190"/>
        <end position="231"/>
    </location>
</feature>
<feature type="compositionally biased region" description="Low complexity" evidence="3">
    <location>
        <begin position="799"/>
        <end position="813"/>
    </location>
</feature>
<gene>
    <name evidence="4" type="ORF">cyc_01318</name>
</gene>
<keyword evidence="2" id="KW-0539">Nucleus</keyword>
<protein>
    <submittedName>
        <fullName evidence="4">Uncharacterized protein</fullName>
    </submittedName>
</protein>
<organism evidence="4 5">
    <name type="scientific">Cyclospora cayetanensis</name>
    <dbReference type="NCBI Taxonomy" id="88456"/>
    <lineage>
        <taxon>Eukaryota</taxon>
        <taxon>Sar</taxon>
        <taxon>Alveolata</taxon>
        <taxon>Apicomplexa</taxon>
        <taxon>Conoidasida</taxon>
        <taxon>Coccidia</taxon>
        <taxon>Eucoccidiorida</taxon>
        <taxon>Eimeriorina</taxon>
        <taxon>Eimeriidae</taxon>
        <taxon>Cyclospora</taxon>
    </lineage>
</organism>
<feature type="compositionally biased region" description="Low complexity" evidence="3">
    <location>
        <begin position="463"/>
        <end position="478"/>
    </location>
</feature>
<dbReference type="Proteomes" id="UP000095192">
    <property type="component" value="Unassembled WGS sequence"/>
</dbReference>
<feature type="region of interest" description="Disordered" evidence="3">
    <location>
        <begin position="459"/>
        <end position="494"/>
    </location>
</feature>
<dbReference type="EMBL" id="JROU02000207">
    <property type="protein sequence ID" value="OEH80044.1"/>
    <property type="molecule type" value="Genomic_DNA"/>
</dbReference>
<dbReference type="Gene3D" id="1.20.5.2050">
    <property type="match status" value="1"/>
</dbReference>